<dbReference type="GeneID" id="111121361"/>
<dbReference type="OrthoDB" id="10002367at2759"/>
<feature type="compositionally biased region" description="Basic and acidic residues" evidence="1">
    <location>
        <begin position="232"/>
        <end position="242"/>
    </location>
</feature>
<dbReference type="RefSeq" id="XP_022318322.1">
    <property type="nucleotide sequence ID" value="XM_022462614.1"/>
</dbReference>
<reference evidence="3" key="1">
    <citation type="submission" date="2025-08" db="UniProtKB">
        <authorList>
            <consortium name="RefSeq"/>
        </authorList>
    </citation>
    <scope>IDENTIFICATION</scope>
    <source>
        <tissue evidence="3">Whole sample</tissue>
    </source>
</reference>
<gene>
    <name evidence="3" type="primary">LOC111121361</name>
</gene>
<sequence length="357" mass="39889">MAAPREADSNAKKRTDEALDVSSLAFDPLRALYSRRVQLPYPNIAPLNNIAEYESYSKGKTIKQRRAAEGGDGIQQKTDASVNTKTQIKQRKNPTNDSSSLCAAETGAGKDIKKGKDDGKRKLHKTRRNVLTRMEAYTKGPLSVLQRCVSERLLVQVWIRSAVDLRGMCKGYLVAFDKHFNLAMIDVDELYRCPKWKETQQQKENKRERKRAKQLREQMALMSITSTEVCSETEKSEERQLSSKDILSTSSRECQKTEVEASSESHLGASNENEQNKDDAQNKSSQTLEKVKPDGKDPSAILTSASEEVEAACSKSTSAESNNTPPPTTTPSCKFIERHVNQLFIRGDNVVSVVLLE</sequence>
<feature type="compositionally biased region" description="Polar residues" evidence="1">
    <location>
        <begin position="243"/>
        <end position="252"/>
    </location>
</feature>
<feature type="compositionally biased region" description="Basic and acidic residues" evidence="1">
    <location>
        <begin position="1"/>
        <end position="17"/>
    </location>
</feature>
<feature type="region of interest" description="Disordered" evidence="1">
    <location>
        <begin position="226"/>
        <end position="332"/>
    </location>
</feature>
<feature type="region of interest" description="Disordered" evidence="1">
    <location>
        <begin position="198"/>
        <end position="217"/>
    </location>
</feature>
<accession>A0A8B8CR69</accession>
<dbReference type="GO" id="GO:0006398">
    <property type="term" value="P:mRNA 3'-end processing by stem-loop binding and cleavage"/>
    <property type="evidence" value="ECO:0007669"/>
    <property type="project" value="TreeGrafter"/>
</dbReference>
<dbReference type="Proteomes" id="UP000694844">
    <property type="component" value="Chromosome 2"/>
</dbReference>
<protein>
    <submittedName>
        <fullName evidence="3">U7 snRNA-associated Sm-like protein LSm11</fullName>
    </submittedName>
</protein>
<feature type="compositionally biased region" description="Basic and acidic residues" evidence="1">
    <location>
        <begin position="198"/>
        <end position="207"/>
    </location>
</feature>
<feature type="compositionally biased region" description="Basic and acidic residues" evidence="1">
    <location>
        <begin position="108"/>
        <end position="120"/>
    </location>
</feature>
<dbReference type="GO" id="GO:0071209">
    <property type="term" value="F:U7 snRNA binding"/>
    <property type="evidence" value="ECO:0007669"/>
    <property type="project" value="InterPro"/>
</dbReference>
<feature type="compositionally biased region" description="Polar residues" evidence="1">
    <location>
        <begin position="314"/>
        <end position="323"/>
    </location>
</feature>
<dbReference type="SUPFAM" id="SSF50182">
    <property type="entry name" value="Sm-like ribonucleoproteins"/>
    <property type="match status" value="1"/>
</dbReference>
<dbReference type="InterPro" id="IPR010920">
    <property type="entry name" value="LSM_dom_sf"/>
</dbReference>
<dbReference type="InterPro" id="IPR039267">
    <property type="entry name" value="Lsm11"/>
</dbReference>
<dbReference type="Gene3D" id="2.30.30.100">
    <property type="match status" value="1"/>
</dbReference>
<dbReference type="PANTHER" id="PTHR21415:SF1">
    <property type="entry name" value="U7 SNRNA-ASSOCIATED SM-LIKE PROTEIN LSM11"/>
    <property type="match status" value="1"/>
</dbReference>
<dbReference type="PANTHER" id="PTHR21415">
    <property type="entry name" value="U7 SNRNA-ASSOCIATED SM-LIKE PROTEIN LSM11"/>
    <property type="match status" value="1"/>
</dbReference>
<evidence type="ECO:0000313" key="3">
    <source>
        <dbReference type="RefSeq" id="XP_022318322.1"/>
    </source>
</evidence>
<feature type="compositionally biased region" description="Polar residues" evidence="1">
    <location>
        <begin position="75"/>
        <end position="101"/>
    </location>
</feature>
<name>A0A8B8CR69_CRAVI</name>
<proteinExistence type="predicted"/>
<feature type="region of interest" description="Disordered" evidence="1">
    <location>
        <begin position="66"/>
        <end position="122"/>
    </location>
</feature>
<evidence type="ECO:0000313" key="2">
    <source>
        <dbReference type="Proteomes" id="UP000694844"/>
    </source>
</evidence>
<feature type="compositionally biased region" description="Polar residues" evidence="1">
    <location>
        <begin position="260"/>
        <end position="273"/>
    </location>
</feature>
<dbReference type="AlphaFoldDB" id="A0A8B8CR69"/>
<feature type="region of interest" description="Disordered" evidence="1">
    <location>
        <begin position="1"/>
        <end position="20"/>
    </location>
</feature>
<organism evidence="2 3">
    <name type="scientific">Crassostrea virginica</name>
    <name type="common">Eastern oyster</name>
    <dbReference type="NCBI Taxonomy" id="6565"/>
    <lineage>
        <taxon>Eukaryota</taxon>
        <taxon>Metazoa</taxon>
        <taxon>Spiralia</taxon>
        <taxon>Lophotrochozoa</taxon>
        <taxon>Mollusca</taxon>
        <taxon>Bivalvia</taxon>
        <taxon>Autobranchia</taxon>
        <taxon>Pteriomorphia</taxon>
        <taxon>Ostreida</taxon>
        <taxon>Ostreoidea</taxon>
        <taxon>Ostreidae</taxon>
        <taxon>Crassostrea</taxon>
    </lineage>
</organism>
<evidence type="ECO:0000256" key="1">
    <source>
        <dbReference type="SAM" id="MobiDB-lite"/>
    </source>
</evidence>
<dbReference type="KEGG" id="cvn:111121361"/>
<dbReference type="GO" id="GO:0005683">
    <property type="term" value="C:U7 snRNP"/>
    <property type="evidence" value="ECO:0007669"/>
    <property type="project" value="TreeGrafter"/>
</dbReference>
<keyword evidence="2" id="KW-1185">Reference proteome</keyword>